<keyword evidence="6" id="KW-0057">Aromatic amino acid biosynthesis</keyword>
<keyword evidence="8" id="KW-1185">Reference proteome</keyword>
<keyword evidence="5" id="KW-0104">Cadmium</keyword>
<evidence type="ECO:0000256" key="2">
    <source>
        <dbReference type="ARBA" id="ARBA00008911"/>
    </source>
</evidence>
<dbReference type="Pfam" id="PF01474">
    <property type="entry name" value="DAHP_synth_2"/>
    <property type="match status" value="2"/>
</dbReference>
<dbReference type="PANTHER" id="PTHR21337">
    <property type="entry name" value="PHOSPHO-2-DEHYDRO-3-DEOXYHEPTONATE ALDOLASE 1, 2"/>
    <property type="match status" value="1"/>
</dbReference>
<organism evidence="7 8">
    <name type="scientific">Fusarium beomiforme</name>
    <dbReference type="NCBI Taxonomy" id="44412"/>
    <lineage>
        <taxon>Eukaryota</taxon>
        <taxon>Fungi</taxon>
        <taxon>Dikarya</taxon>
        <taxon>Ascomycota</taxon>
        <taxon>Pezizomycotina</taxon>
        <taxon>Sordariomycetes</taxon>
        <taxon>Hypocreomycetidae</taxon>
        <taxon>Hypocreales</taxon>
        <taxon>Nectriaceae</taxon>
        <taxon>Fusarium</taxon>
        <taxon>Fusarium burgessii species complex</taxon>
    </lineage>
</organism>
<evidence type="ECO:0000256" key="4">
    <source>
        <dbReference type="ARBA" id="ARBA00047508"/>
    </source>
</evidence>
<sequence>MHAETVLSSEIQTPEFQLPVGFAAPILTKTSPPTIFKLANKSVEPWRPDSWRSKSAAQAVEYDDPEALRETCTYLAQLPPLVSRSEIEKARVRLYHIAMGRGFIIQGGDCAESFHEVQHDVIHGKVELLYQQCQIFEDIVGKPAIPIGRIAGQYAKPRSNPFEVLPNGEIVHAFKGHNVNSENLQERKPDPKRLLLGYFYASATQNTIRHILSPPGQTLNKCHLYTSHEALHLPYESALTNDSYNLSATTVWLGERTRQLDGAHVEYVRGLRNPIGVKIGPTATVADVVALLNTLSPDTAQCGKVTIITRMGHSKVRKVLPAIIRAVQLSGHVPIWMCDPCHGNTFATSSGIKTRKVDDMLKELQETYIAHKNLGSHLGGIHLEQTGSDVTECLDDVVCKSEEELKGAGVGIGAGLR</sequence>
<dbReference type="GO" id="GO:0009073">
    <property type="term" value="P:aromatic amino acid family biosynthetic process"/>
    <property type="evidence" value="ECO:0007669"/>
    <property type="project" value="UniProtKB-KW"/>
</dbReference>
<evidence type="ECO:0000256" key="6">
    <source>
        <dbReference type="RuleBase" id="RU363071"/>
    </source>
</evidence>
<feature type="binding site" evidence="5">
    <location>
        <position position="384"/>
    </location>
    <ligand>
        <name>Mn(2+)</name>
        <dbReference type="ChEBI" id="CHEBI:29035"/>
    </ligand>
</feature>
<dbReference type="EMBL" id="PVQB02000749">
    <property type="protein sequence ID" value="KAF4333984.1"/>
    <property type="molecule type" value="Genomic_DNA"/>
</dbReference>
<feature type="binding site" evidence="5">
    <location>
        <position position="278"/>
    </location>
    <ligand>
        <name>phosphoenolpyruvate</name>
        <dbReference type="ChEBI" id="CHEBI:58702"/>
    </ligand>
</feature>
<accession>A0A9P5A855</accession>
<evidence type="ECO:0000313" key="8">
    <source>
        <dbReference type="Proteomes" id="UP000730481"/>
    </source>
</evidence>
<keyword evidence="5" id="KW-0464">Manganese</keyword>
<comment type="cofactor">
    <cofactor evidence="5">
        <name>Mn(2+)</name>
        <dbReference type="ChEBI" id="CHEBI:29035"/>
    </cofactor>
    <cofactor evidence="5">
        <name>Co(2+)</name>
        <dbReference type="ChEBI" id="CHEBI:48828"/>
    </cofactor>
    <cofactor evidence="5">
        <name>Cd(2+)</name>
        <dbReference type="ChEBI" id="CHEBI:48775"/>
    </cofactor>
    <text evidence="5">Binds 1 divalent cation per subunit. The enzyme is active with manganese, cobalt or cadmium ions.</text>
</comment>
<dbReference type="InterPro" id="IPR002480">
    <property type="entry name" value="DAHP_synth_2"/>
</dbReference>
<dbReference type="PANTHER" id="PTHR21337:SF0">
    <property type="entry name" value="PHOSPHO-2-DEHYDRO-3-DEOXYHEPTONATE ALDOLASE"/>
    <property type="match status" value="1"/>
</dbReference>
<keyword evidence="3 6" id="KW-0808">Transferase</keyword>
<comment type="caution">
    <text evidence="7">The sequence shown here is derived from an EMBL/GenBank/DDBJ whole genome shotgun (WGS) entry which is preliminary data.</text>
</comment>
<evidence type="ECO:0000256" key="3">
    <source>
        <dbReference type="ARBA" id="ARBA00022679"/>
    </source>
</evidence>
<comment type="pathway">
    <text evidence="1 6">Metabolic intermediate biosynthesis; chorismate biosynthesis; chorismate from D-erythrose 4-phosphate and phosphoenolpyruvate: step 1/7.</text>
</comment>
<reference evidence="7" key="2">
    <citation type="submission" date="2020-02" db="EMBL/GenBank/DDBJ databases">
        <title>Identification and distribution of gene clusters putatively required for synthesis of sphingolipid metabolism inhibitors in phylogenetically diverse species of the filamentous fungus Fusarium.</title>
        <authorList>
            <person name="Kim H.-S."/>
            <person name="Busman M."/>
            <person name="Brown D.W."/>
            <person name="Divon H."/>
            <person name="Uhlig S."/>
            <person name="Proctor R.H."/>
        </authorList>
    </citation>
    <scope>NUCLEOTIDE SEQUENCE</scope>
    <source>
        <strain evidence="7">NRRL 25174</strain>
    </source>
</reference>
<protein>
    <recommendedName>
        <fullName evidence="6">Phospho-2-dehydro-3-deoxyheptonate aldolase</fullName>
        <ecNumber evidence="6">2.5.1.54</ecNumber>
    </recommendedName>
</protein>
<feature type="binding site" evidence="5">
    <location>
        <position position="149"/>
    </location>
    <ligand>
        <name>phosphoenolpyruvate</name>
        <dbReference type="ChEBI" id="CHEBI:58702"/>
    </ligand>
</feature>
<name>A0A9P5A855_9HYPO</name>
<feature type="binding site" evidence="5">
    <location>
        <begin position="255"/>
        <end position="256"/>
    </location>
    <ligand>
        <name>phosphoenolpyruvate</name>
        <dbReference type="ChEBI" id="CHEBI:58702"/>
    </ligand>
</feature>
<comment type="catalytic activity">
    <reaction evidence="4 6">
        <text>D-erythrose 4-phosphate + phosphoenolpyruvate + H2O = 7-phospho-2-dehydro-3-deoxy-D-arabino-heptonate + phosphate</text>
        <dbReference type="Rhea" id="RHEA:14717"/>
        <dbReference type="ChEBI" id="CHEBI:15377"/>
        <dbReference type="ChEBI" id="CHEBI:16897"/>
        <dbReference type="ChEBI" id="CHEBI:43474"/>
        <dbReference type="ChEBI" id="CHEBI:58394"/>
        <dbReference type="ChEBI" id="CHEBI:58702"/>
        <dbReference type="EC" id="2.5.1.54"/>
    </reaction>
</comment>
<feature type="binding site" evidence="5">
    <location>
        <position position="310"/>
    </location>
    <ligand>
        <name>phosphoenolpyruvate</name>
        <dbReference type="ChEBI" id="CHEBI:58702"/>
    </ligand>
</feature>
<proteinExistence type="inferred from homology"/>
<dbReference type="SUPFAM" id="SSF51569">
    <property type="entry name" value="Aldolase"/>
    <property type="match status" value="1"/>
</dbReference>
<dbReference type="AlphaFoldDB" id="A0A9P5A855"/>
<dbReference type="EC" id="2.5.1.54" evidence="6"/>
<keyword evidence="6" id="KW-0028">Amino-acid biosynthesis</keyword>
<keyword evidence="5" id="KW-0170">Cobalt</keyword>
<feature type="binding site" evidence="5">
    <location>
        <position position="110"/>
    </location>
    <ligand>
        <name>Mn(2+)</name>
        <dbReference type="ChEBI" id="CHEBI:29035"/>
    </ligand>
</feature>
<reference evidence="7" key="1">
    <citation type="journal article" date="2017" name="Mycologia">
        <title>Fusarium algeriense, sp. nov., a novel toxigenic crown rot pathogen of durum wheat from Algeria is nested in the Fusarium burgessii species complex.</title>
        <authorList>
            <person name="Laraba I."/>
            <person name="Keddad A."/>
            <person name="Boureghda H."/>
            <person name="Abdallah N."/>
            <person name="Vaughan M.M."/>
            <person name="Proctor R.H."/>
            <person name="Busman M."/>
            <person name="O'Donnell K."/>
        </authorList>
    </citation>
    <scope>NUCLEOTIDE SEQUENCE</scope>
    <source>
        <strain evidence="7">NRRL 25174</strain>
    </source>
</reference>
<dbReference type="OrthoDB" id="2338at2759"/>
<feature type="binding site" evidence="5">
    <location>
        <position position="342"/>
    </location>
    <ligand>
        <name>Mn(2+)</name>
        <dbReference type="ChEBI" id="CHEBI:29035"/>
    </ligand>
</feature>
<evidence type="ECO:0000313" key="7">
    <source>
        <dbReference type="EMBL" id="KAF4333984.1"/>
    </source>
</evidence>
<dbReference type="Proteomes" id="UP000730481">
    <property type="component" value="Unassembled WGS sequence"/>
</dbReference>
<dbReference type="Gene3D" id="3.20.20.70">
    <property type="entry name" value="Aldolase class I"/>
    <property type="match status" value="1"/>
</dbReference>
<dbReference type="GO" id="GO:0003849">
    <property type="term" value="F:3-deoxy-7-phosphoheptulonate synthase activity"/>
    <property type="evidence" value="ECO:0007669"/>
    <property type="project" value="UniProtKB-EC"/>
</dbReference>
<evidence type="ECO:0000256" key="5">
    <source>
        <dbReference type="PIRSR" id="PIRSR602480-1"/>
    </source>
</evidence>
<dbReference type="GO" id="GO:0008652">
    <property type="term" value="P:amino acid biosynthetic process"/>
    <property type="evidence" value="ECO:0007669"/>
    <property type="project" value="UniProtKB-KW"/>
</dbReference>
<evidence type="ECO:0000256" key="1">
    <source>
        <dbReference type="ARBA" id="ARBA00004688"/>
    </source>
</evidence>
<gene>
    <name evidence="7" type="ORF">FBEOM_12190</name>
</gene>
<dbReference type="InterPro" id="IPR013785">
    <property type="entry name" value="Aldolase_TIM"/>
</dbReference>
<comment type="similarity">
    <text evidence="2 6">Belongs to the class-II DAHP synthase family.</text>
</comment>